<evidence type="ECO:0000256" key="4">
    <source>
        <dbReference type="ARBA" id="ARBA00022679"/>
    </source>
</evidence>
<dbReference type="PROSITE" id="PS50868">
    <property type="entry name" value="POST_SET"/>
    <property type="match status" value="1"/>
</dbReference>
<dbReference type="SMART" id="SM00317">
    <property type="entry name" value="SET"/>
    <property type="match status" value="1"/>
</dbReference>
<comment type="catalytic activity">
    <reaction evidence="12">
        <text>N(6)-methyl-L-lysyl(4)-[histone H3] + S-adenosyl-L-methionine = N(6),N(6)-dimethyl-L-lysyl(4)-[histone H3] + S-adenosyl-L-homocysteine + H(+)</text>
        <dbReference type="Rhea" id="RHEA:60268"/>
        <dbReference type="Rhea" id="RHEA-COMP:15540"/>
        <dbReference type="Rhea" id="RHEA-COMP:15543"/>
        <dbReference type="ChEBI" id="CHEBI:15378"/>
        <dbReference type="ChEBI" id="CHEBI:57856"/>
        <dbReference type="ChEBI" id="CHEBI:59789"/>
        <dbReference type="ChEBI" id="CHEBI:61929"/>
        <dbReference type="ChEBI" id="CHEBI:61976"/>
    </reaction>
</comment>
<dbReference type="PANTHER" id="PTHR45814:SF2">
    <property type="entry name" value="HISTONE-LYSINE N-METHYLTRANSFERASE SETD1"/>
    <property type="match status" value="1"/>
</dbReference>
<dbReference type="InterPro" id="IPR046341">
    <property type="entry name" value="SET_dom_sf"/>
</dbReference>
<protein>
    <recommendedName>
        <fullName evidence="2">[histone H3]-lysine(4) N-trimethyltransferase</fullName>
        <ecNumber evidence="2">2.1.1.354</ecNumber>
    </recommendedName>
</protein>
<evidence type="ECO:0000313" key="17">
    <source>
        <dbReference type="Proteomes" id="UP001642540"/>
    </source>
</evidence>
<evidence type="ECO:0000256" key="3">
    <source>
        <dbReference type="ARBA" id="ARBA00022603"/>
    </source>
</evidence>
<dbReference type="SUPFAM" id="SSF82199">
    <property type="entry name" value="SET domain"/>
    <property type="match status" value="1"/>
</dbReference>
<dbReference type="Proteomes" id="UP001642540">
    <property type="component" value="Unassembled WGS sequence"/>
</dbReference>
<evidence type="ECO:0000256" key="9">
    <source>
        <dbReference type="ARBA" id="ARBA00023163"/>
    </source>
</evidence>
<dbReference type="EMBL" id="CAXLJM020000118">
    <property type="protein sequence ID" value="CAL8137469.1"/>
    <property type="molecule type" value="Genomic_DNA"/>
</dbReference>
<sequence length="417" mass="47789">MISRHMNSKLPMEKPVQVQMGSTLQTTSTYTVKQSLHVEMEDGTTDDDGSYVSSESSFENADVSSITAKLTLLIEASRLQDSSMTSSFTNEKIKKPKQKRKIQYDDIRPIKKLKPIVFLQWADYEMQDIVYEFLVNGIDKEDIQYFKSAHEHLIYSGSFHWLKSIHWSDQHPQTQIKELPFPAEKRSRKKKDTMPMSEEGSIRTRGFLRMTKEEKTRALSGQQQPELIALGSGKVNGGVGKCRETQSREARSHQRRLLTELGTESDLLKFNQLHFRKKALKLARSKIHEWGLFAAEPIAAEEMVTEYVGQVIRSWVADLRERTYETQGIGSSYLFRIDEDTVIDATRWGNLSRFINHSCNPNCYAKVITIGGEKKVVFYSKQSIAISEELTYDYRFPIEDKKIPCLCGTVGCRGTLN</sequence>
<comment type="subcellular location">
    <subcellularLocation>
        <location evidence="1">Nucleus</location>
    </subcellularLocation>
</comment>
<dbReference type="SMART" id="SM00508">
    <property type="entry name" value="PostSET"/>
    <property type="match status" value="1"/>
</dbReference>
<keyword evidence="8" id="KW-0805">Transcription regulation</keyword>
<dbReference type="InterPro" id="IPR003616">
    <property type="entry name" value="Post-SET_dom"/>
</dbReference>
<comment type="catalytic activity">
    <reaction evidence="13">
        <text>N(6),N(6)-dimethyl-L-lysyl(4)-[histone H3] + S-adenosyl-L-methionine = N(6),N(6),N(6)-trimethyl-L-lysyl(4)-[histone H3] + S-adenosyl-L-homocysteine + H(+)</text>
        <dbReference type="Rhea" id="RHEA:60272"/>
        <dbReference type="Rhea" id="RHEA-COMP:15537"/>
        <dbReference type="Rhea" id="RHEA-COMP:15540"/>
        <dbReference type="ChEBI" id="CHEBI:15378"/>
        <dbReference type="ChEBI" id="CHEBI:57856"/>
        <dbReference type="ChEBI" id="CHEBI:59789"/>
        <dbReference type="ChEBI" id="CHEBI:61961"/>
        <dbReference type="ChEBI" id="CHEBI:61976"/>
    </reaction>
</comment>
<evidence type="ECO:0000256" key="11">
    <source>
        <dbReference type="ARBA" id="ARBA00047571"/>
    </source>
</evidence>
<keyword evidence="7" id="KW-0694">RNA-binding</keyword>
<keyword evidence="17" id="KW-1185">Reference proteome</keyword>
<evidence type="ECO:0000256" key="2">
    <source>
        <dbReference type="ARBA" id="ARBA00012182"/>
    </source>
</evidence>
<evidence type="ECO:0000256" key="8">
    <source>
        <dbReference type="ARBA" id="ARBA00023015"/>
    </source>
</evidence>
<comment type="catalytic activity">
    <reaction evidence="11">
        <text>L-lysyl(4)-[histone H3] + 3 S-adenosyl-L-methionine = N(6),N(6),N(6)-trimethyl-L-lysyl(4)-[histone H3] + 3 S-adenosyl-L-homocysteine + 3 H(+)</text>
        <dbReference type="Rhea" id="RHEA:60260"/>
        <dbReference type="Rhea" id="RHEA-COMP:15537"/>
        <dbReference type="Rhea" id="RHEA-COMP:15547"/>
        <dbReference type="ChEBI" id="CHEBI:15378"/>
        <dbReference type="ChEBI" id="CHEBI:29969"/>
        <dbReference type="ChEBI" id="CHEBI:57856"/>
        <dbReference type="ChEBI" id="CHEBI:59789"/>
        <dbReference type="ChEBI" id="CHEBI:61961"/>
        <dbReference type="EC" id="2.1.1.354"/>
    </reaction>
</comment>
<evidence type="ECO:0000313" key="16">
    <source>
        <dbReference type="EMBL" id="CAL8137469.1"/>
    </source>
</evidence>
<dbReference type="InterPro" id="IPR037841">
    <property type="entry name" value="SET_SETD1A/B"/>
</dbReference>
<evidence type="ECO:0000259" key="14">
    <source>
        <dbReference type="PROSITE" id="PS50280"/>
    </source>
</evidence>
<dbReference type="PANTHER" id="PTHR45814">
    <property type="entry name" value="HISTONE-LYSINE N-METHYLTRANSFERASE SETD1"/>
    <property type="match status" value="1"/>
</dbReference>
<evidence type="ECO:0000256" key="12">
    <source>
        <dbReference type="ARBA" id="ARBA00047583"/>
    </source>
</evidence>
<feature type="domain" description="SET" evidence="14">
    <location>
        <begin position="278"/>
        <end position="395"/>
    </location>
</feature>
<dbReference type="Pfam" id="PF00856">
    <property type="entry name" value="SET"/>
    <property type="match status" value="1"/>
</dbReference>
<dbReference type="InterPro" id="IPR044570">
    <property type="entry name" value="Set1-like"/>
</dbReference>
<dbReference type="CDD" id="cd19169">
    <property type="entry name" value="SET_SETD1"/>
    <property type="match status" value="1"/>
</dbReference>
<gene>
    <name evidence="16" type="ORF">ODALV1_LOCUS26928</name>
</gene>
<accession>A0ABP1RX05</accession>
<dbReference type="SMART" id="SM01291">
    <property type="entry name" value="N-SET"/>
    <property type="match status" value="1"/>
</dbReference>
<evidence type="ECO:0000256" key="5">
    <source>
        <dbReference type="ARBA" id="ARBA00022691"/>
    </source>
</evidence>
<dbReference type="EC" id="2.1.1.354" evidence="2"/>
<comment type="caution">
    <text evidence="16">The sequence shown here is derived from an EMBL/GenBank/DDBJ whole genome shotgun (WGS) entry which is preliminary data.</text>
</comment>
<evidence type="ECO:0000256" key="10">
    <source>
        <dbReference type="ARBA" id="ARBA00023242"/>
    </source>
</evidence>
<organism evidence="16 17">
    <name type="scientific">Orchesella dallaii</name>
    <dbReference type="NCBI Taxonomy" id="48710"/>
    <lineage>
        <taxon>Eukaryota</taxon>
        <taxon>Metazoa</taxon>
        <taxon>Ecdysozoa</taxon>
        <taxon>Arthropoda</taxon>
        <taxon>Hexapoda</taxon>
        <taxon>Collembola</taxon>
        <taxon>Entomobryomorpha</taxon>
        <taxon>Entomobryoidea</taxon>
        <taxon>Orchesellidae</taxon>
        <taxon>Orchesellinae</taxon>
        <taxon>Orchesella</taxon>
    </lineage>
</organism>
<dbReference type="InterPro" id="IPR001214">
    <property type="entry name" value="SET_dom"/>
</dbReference>
<evidence type="ECO:0000259" key="15">
    <source>
        <dbReference type="PROSITE" id="PS50868"/>
    </source>
</evidence>
<feature type="domain" description="Post-SET" evidence="15">
    <location>
        <begin position="401"/>
        <end position="417"/>
    </location>
</feature>
<proteinExistence type="predicted"/>
<dbReference type="PROSITE" id="PS50280">
    <property type="entry name" value="SET"/>
    <property type="match status" value="1"/>
</dbReference>
<evidence type="ECO:0000256" key="1">
    <source>
        <dbReference type="ARBA" id="ARBA00004123"/>
    </source>
</evidence>
<keyword evidence="6" id="KW-0156">Chromatin regulator</keyword>
<dbReference type="InterPro" id="IPR024657">
    <property type="entry name" value="COMPASS_Set1_N-SET"/>
</dbReference>
<evidence type="ECO:0000256" key="13">
    <source>
        <dbReference type="ARBA" id="ARBA00049129"/>
    </source>
</evidence>
<keyword evidence="3" id="KW-0489">Methyltransferase</keyword>
<keyword evidence="9" id="KW-0804">Transcription</keyword>
<keyword evidence="4" id="KW-0808">Transferase</keyword>
<evidence type="ECO:0000256" key="7">
    <source>
        <dbReference type="ARBA" id="ARBA00022884"/>
    </source>
</evidence>
<keyword evidence="10" id="KW-0539">Nucleus</keyword>
<dbReference type="Pfam" id="PF11764">
    <property type="entry name" value="N-SET"/>
    <property type="match status" value="1"/>
</dbReference>
<name>A0ABP1RX05_9HEXA</name>
<reference evidence="16 17" key="1">
    <citation type="submission" date="2024-08" db="EMBL/GenBank/DDBJ databases">
        <authorList>
            <person name="Cucini C."/>
            <person name="Frati F."/>
        </authorList>
    </citation>
    <scope>NUCLEOTIDE SEQUENCE [LARGE SCALE GENOMIC DNA]</scope>
</reference>
<dbReference type="Gene3D" id="2.170.270.10">
    <property type="entry name" value="SET domain"/>
    <property type="match status" value="1"/>
</dbReference>
<evidence type="ECO:0000256" key="6">
    <source>
        <dbReference type="ARBA" id="ARBA00022853"/>
    </source>
</evidence>
<keyword evidence="5" id="KW-0949">S-adenosyl-L-methionine</keyword>